<evidence type="ECO:0000313" key="2">
    <source>
        <dbReference type="Proteomes" id="UP000709295"/>
    </source>
</evidence>
<dbReference type="Proteomes" id="UP000709295">
    <property type="component" value="Unassembled WGS sequence"/>
</dbReference>
<protein>
    <submittedName>
        <fullName evidence="1">Uncharacterized protein</fullName>
    </submittedName>
</protein>
<dbReference type="AlphaFoldDB" id="A0A8J5IFC7"/>
<evidence type="ECO:0000313" key="1">
    <source>
        <dbReference type="EMBL" id="KAG6947171.1"/>
    </source>
</evidence>
<reference evidence="1" key="1">
    <citation type="submission" date="2021-01" db="EMBL/GenBank/DDBJ databases">
        <title>Phytophthora aleatoria, a newly-described species from Pinus radiata is distinct from Phytophthora cactorum isolates based on comparative genomics.</title>
        <authorList>
            <person name="Mcdougal R."/>
            <person name="Panda P."/>
            <person name="Williams N."/>
            <person name="Studholme D.J."/>
        </authorList>
    </citation>
    <scope>NUCLEOTIDE SEQUENCE</scope>
    <source>
        <strain evidence="1">NZFS 4037</strain>
    </source>
</reference>
<comment type="caution">
    <text evidence="1">The sequence shown here is derived from an EMBL/GenBank/DDBJ whole genome shotgun (WGS) entry which is preliminary data.</text>
</comment>
<name>A0A8J5IFC7_9STRA</name>
<accession>A0A8J5IFC7</accession>
<sequence length="64" mass="7558">MQSRRPWLLRQHCSSVSYHSGYIRSMVKLQYLGRQHSGSLSVGYGPLQRWRHGTGIHRRHRSRA</sequence>
<proteinExistence type="predicted"/>
<keyword evidence="2" id="KW-1185">Reference proteome</keyword>
<gene>
    <name evidence="1" type="ORF">JG688_00015658</name>
</gene>
<organism evidence="1 2">
    <name type="scientific">Phytophthora aleatoria</name>
    <dbReference type="NCBI Taxonomy" id="2496075"/>
    <lineage>
        <taxon>Eukaryota</taxon>
        <taxon>Sar</taxon>
        <taxon>Stramenopiles</taxon>
        <taxon>Oomycota</taxon>
        <taxon>Peronosporomycetes</taxon>
        <taxon>Peronosporales</taxon>
        <taxon>Peronosporaceae</taxon>
        <taxon>Phytophthora</taxon>
    </lineage>
</organism>
<dbReference type="EMBL" id="JAENGY010001748">
    <property type="protein sequence ID" value="KAG6947171.1"/>
    <property type="molecule type" value="Genomic_DNA"/>
</dbReference>
<feature type="non-terminal residue" evidence="1">
    <location>
        <position position="64"/>
    </location>
</feature>